<protein>
    <submittedName>
        <fullName evidence="1">Uncharacterized protein</fullName>
    </submittedName>
</protein>
<dbReference type="OrthoDB" id="6162320at2759"/>
<accession>A0A8J1Y5D2</accession>
<evidence type="ECO:0000313" key="2">
    <source>
        <dbReference type="Proteomes" id="UP000749559"/>
    </source>
</evidence>
<evidence type="ECO:0000313" key="1">
    <source>
        <dbReference type="EMBL" id="CAH1792712.1"/>
    </source>
</evidence>
<sequence length="288" mass="32519">CYNRDEETAATVIGFIPIFGWVYNAGRSIAYAAKNCPKVALGALRDFTIDAALDIVTWGASTVIRTGLSVFKHSVFLWGRKAAFTLGVKAGFRALKREISHNFIRHGVTSFMKVGLKKNLKIGLSRIKLVFSEIGKLGAQGLFVKAGKVLTKKGKAMIKAIPEERTMVRVSKYYFTQYIPNLIKLQPTANVIFDKITKHWNSSNILRNLEDGIRRRKGGHWNSSKILRKSGDGVRRRIGGHWDFSNILRNLEDGVRRRIGGHWNASNILWKLRDGIRRRQGGRQITTQ</sequence>
<dbReference type="Proteomes" id="UP000749559">
    <property type="component" value="Unassembled WGS sequence"/>
</dbReference>
<feature type="non-terminal residue" evidence="1">
    <location>
        <position position="1"/>
    </location>
</feature>
<dbReference type="AlphaFoldDB" id="A0A8J1Y5D2"/>
<dbReference type="EMBL" id="CAIIXF020000008">
    <property type="protein sequence ID" value="CAH1792712.1"/>
    <property type="molecule type" value="Genomic_DNA"/>
</dbReference>
<comment type="caution">
    <text evidence="1">The sequence shown here is derived from an EMBL/GenBank/DDBJ whole genome shotgun (WGS) entry which is preliminary data.</text>
</comment>
<gene>
    <name evidence="1" type="ORF">OFUS_LOCUS17651</name>
</gene>
<name>A0A8J1Y5D2_OWEFU</name>
<organism evidence="1 2">
    <name type="scientific">Owenia fusiformis</name>
    <name type="common">Polychaete worm</name>
    <dbReference type="NCBI Taxonomy" id="6347"/>
    <lineage>
        <taxon>Eukaryota</taxon>
        <taxon>Metazoa</taxon>
        <taxon>Spiralia</taxon>
        <taxon>Lophotrochozoa</taxon>
        <taxon>Annelida</taxon>
        <taxon>Polychaeta</taxon>
        <taxon>Sedentaria</taxon>
        <taxon>Canalipalpata</taxon>
        <taxon>Sabellida</taxon>
        <taxon>Oweniida</taxon>
        <taxon>Oweniidae</taxon>
        <taxon>Owenia</taxon>
    </lineage>
</organism>
<proteinExistence type="predicted"/>
<reference evidence="1" key="1">
    <citation type="submission" date="2022-03" db="EMBL/GenBank/DDBJ databases">
        <authorList>
            <person name="Martin C."/>
        </authorList>
    </citation>
    <scope>NUCLEOTIDE SEQUENCE</scope>
</reference>
<keyword evidence="2" id="KW-1185">Reference proteome</keyword>